<evidence type="ECO:0000256" key="3">
    <source>
        <dbReference type="ARBA" id="ARBA00022490"/>
    </source>
</evidence>
<organism evidence="8">
    <name type="scientific">Drosophila persimilis</name>
    <name type="common">Fruit fly</name>
    <dbReference type="NCBI Taxonomy" id="7234"/>
    <lineage>
        <taxon>Eukaryota</taxon>
        <taxon>Metazoa</taxon>
        <taxon>Ecdysozoa</taxon>
        <taxon>Arthropoda</taxon>
        <taxon>Hexapoda</taxon>
        <taxon>Insecta</taxon>
        <taxon>Pterygota</taxon>
        <taxon>Neoptera</taxon>
        <taxon>Endopterygota</taxon>
        <taxon>Diptera</taxon>
        <taxon>Brachycera</taxon>
        <taxon>Muscomorpha</taxon>
        <taxon>Ephydroidea</taxon>
        <taxon>Drosophilidae</taxon>
        <taxon>Drosophila</taxon>
        <taxon>Sophophora</taxon>
    </lineage>
</organism>
<dbReference type="PANTHER" id="PTHR20899:SF1">
    <property type="entry name" value="PIERCER OF MICROTUBULE WALL 1 PROTEIN"/>
    <property type="match status" value="1"/>
</dbReference>
<dbReference type="Pfam" id="PF14892">
    <property type="entry name" value="PIRC1_2"/>
    <property type="match status" value="1"/>
</dbReference>
<dbReference type="eggNOG" id="ENOG502S22V">
    <property type="taxonomic scope" value="Eukaryota"/>
</dbReference>
<dbReference type="OMA" id="MRRCCRN"/>
<keyword evidence="8" id="KW-1185">Reference proteome</keyword>
<dbReference type="InterPro" id="IPR026507">
    <property type="entry name" value="PIRC1/2"/>
</dbReference>
<gene>
    <name evidence="7" type="primary">Dper\GL23683</name>
    <name evidence="7" type="ORF">Dper_GL23683</name>
</gene>
<name>B4G6G8_DROPE</name>
<evidence type="ECO:0000256" key="2">
    <source>
        <dbReference type="ARBA" id="ARBA00004245"/>
    </source>
</evidence>
<accession>B4G6G8</accession>
<dbReference type="HOGENOM" id="CLU_088355_0_0_1"/>
<dbReference type="PANTHER" id="PTHR20899">
    <property type="entry name" value="PIERCE HOMOLOG"/>
    <property type="match status" value="1"/>
</dbReference>
<reference evidence="7 8" key="1">
    <citation type="journal article" date="2007" name="Nature">
        <title>Evolution of genes and genomes on the Drosophila phylogeny.</title>
        <authorList>
            <consortium name="Drosophila 12 Genomes Consortium"/>
            <person name="Clark A.G."/>
            <person name="Eisen M.B."/>
            <person name="Smith D.R."/>
            <person name="Bergman C.M."/>
            <person name="Oliver B."/>
            <person name="Markow T.A."/>
            <person name="Kaufman T.C."/>
            <person name="Kellis M."/>
            <person name="Gelbart W."/>
            <person name="Iyer V.N."/>
            <person name="Pollard D.A."/>
            <person name="Sackton T.B."/>
            <person name="Larracuente A.M."/>
            <person name="Singh N.D."/>
            <person name="Abad J.P."/>
            <person name="Abt D.N."/>
            <person name="Adryan B."/>
            <person name="Aguade M."/>
            <person name="Akashi H."/>
            <person name="Anderson W.W."/>
            <person name="Aquadro C.F."/>
            <person name="Ardell D.H."/>
            <person name="Arguello R."/>
            <person name="Artieri C.G."/>
            <person name="Barbash D.A."/>
            <person name="Barker D."/>
            <person name="Barsanti P."/>
            <person name="Batterham P."/>
            <person name="Batzoglou S."/>
            <person name="Begun D."/>
            <person name="Bhutkar A."/>
            <person name="Blanco E."/>
            <person name="Bosak S.A."/>
            <person name="Bradley R.K."/>
            <person name="Brand A.D."/>
            <person name="Brent M.R."/>
            <person name="Brooks A.N."/>
            <person name="Brown R.H."/>
            <person name="Butlin R.K."/>
            <person name="Caggese C."/>
            <person name="Calvi B.R."/>
            <person name="Bernardo de Carvalho A."/>
            <person name="Caspi A."/>
            <person name="Castrezana S."/>
            <person name="Celniker S.E."/>
            <person name="Chang J.L."/>
            <person name="Chapple C."/>
            <person name="Chatterji S."/>
            <person name="Chinwalla A."/>
            <person name="Civetta A."/>
            <person name="Clifton S.W."/>
            <person name="Comeron J.M."/>
            <person name="Costello J.C."/>
            <person name="Coyne J.A."/>
            <person name="Daub J."/>
            <person name="David R.G."/>
            <person name="Delcher A.L."/>
            <person name="Delehaunty K."/>
            <person name="Do C.B."/>
            <person name="Ebling H."/>
            <person name="Edwards K."/>
            <person name="Eickbush T."/>
            <person name="Evans J.D."/>
            <person name="Filipski A."/>
            <person name="Findeiss S."/>
            <person name="Freyhult E."/>
            <person name="Fulton L."/>
            <person name="Fulton R."/>
            <person name="Garcia A.C."/>
            <person name="Gardiner A."/>
            <person name="Garfield D.A."/>
            <person name="Garvin B.E."/>
            <person name="Gibson G."/>
            <person name="Gilbert D."/>
            <person name="Gnerre S."/>
            <person name="Godfrey J."/>
            <person name="Good R."/>
            <person name="Gotea V."/>
            <person name="Gravely B."/>
            <person name="Greenberg A.J."/>
            <person name="Griffiths-Jones S."/>
            <person name="Gross S."/>
            <person name="Guigo R."/>
            <person name="Gustafson E.A."/>
            <person name="Haerty W."/>
            <person name="Hahn M.W."/>
            <person name="Halligan D.L."/>
            <person name="Halpern A.L."/>
            <person name="Halter G.M."/>
            <person name="Han M.V."/>
            <person name="Heger A."/>
            <person name="Hillier L."/>
            <person name="Hinrichs A.S."/>
            <person name="Holmes I."/>
            <person name="Hoskins R.A."/>
            <person name="Hubisz M.J."/>
            <person name="Hultmark D."/>
            <person name="Huntley M.A."/>
            <person name="Jaffe D.B."/>
            <person name="Jagadeeshan S."/>
            <person name="Jeck W.R."/>
            <person name="Johnson J."/>
            <person name="Jones C.D."/>
            <person name="Jordan W.C."/>
            <person name="Karpen G.H."/>
            <person name="Kataoka E."/>
            <person name="Keightley P.D."/>
            <person name="Kheradpour P."/>
            <person name="Kirkness E.F."/>
            <person name="Koerich L.B."/>
            <person name="Kristiansen K."/>
            <person name="Kudrna D."/>
            <person name="Kulathinal R.J."/>
            <person name="Kumar S."/>
            <person name="Kwok R."/>
            <person name="Lander E."/>
            <person name="Langley C.H."/>
            <person name="Lapoint R."/>
            <person name="Lazzaro B.P."/>
            <person name="Lee S.J."/>
            <person name="Levesque L."/>
            <person name="Li R."/>
            <person name="Lin C.F."/>
            <person name="Lin M.F."/>
            <person name="Lindblad-Toh K."/>
            <person name="Llopart A."/>
            <person name="Long M."/>
            <person name="Low L."/>
            <person name="Lozovsky E."/>
            <person name="Lu J."/>
            <person name="Luo M."/>
            <person name="Machado C.A."/>
            <person name="Makalowski W."/>
            <person name="Marzo M."/>
            <person name="Matsuda M."/>
            <person name="Matzkin L."/>
            <person name="McAllister B."/>
            <person name="McBride C.S."/>
            <person name="McKernan B."/>
            <person name="McKernan K."/>
            <person name="Mendez-Lago M."/>
            <person name="Minx P."/>
            <person name="Mollenhauer M.U."/>
            <person name="Montooth K."/>
            <person name="Mount S.M."/>
            <person name="Mu X."/>
            <person name="Myers E."/>
            <person name="Negre B."/>
            <person name="Newfeld S."/>
            <person name="Nielsen R."/>
            <person name="Noor M.A."/>
            <person name="O'Grady P."/>
            <person name="Pachter L."/>
            <person name="Papaceit M."/>
            <person name="Parisi M.J."/>
            <person name="Parisi M."/>
            <person name="Parts L."/>
            <person name="Pedersen J.S."/>
            <person name="Pesole G."/>
            <person name="Phillippy A.M."/>
            <person name="Ponting C.P."/>
            <person name="Pop M."/>
            <person name="Porcelli D."/>
            <person name="Powell J.R."/>
            <person name="Prohaska S."/>
            <person name="Pruitt K."/>
            <person name="Puig M."/>
            <person name="Quesneville H."/>
            <person name="Ram K.R."/>
            <person name="Rand D."/>
            <person name="Rasmussen M.D."/>
            <person name="Reed L.K."/>
            <person name="Reenan R."/>
            <person name="Reily A."/>
            <person name="Remington K.A."/>
            <person name="Rieger T.T."/>
            <person name="Ritchie M.G."/>
            <person name="Robin C."/>
            <person name="Rogers Y.H."/>
            <person name="Rohde C."/>
            <person name="Rozas J."/>
            <person name="Rubenfield M.J."/>
            <person name="Ruiz A."/>
            <person name="Russo S."/>
            <person name="Salzberg S.L."/>
            <person name="Sanchez-Gracia A."/>
            <person name="Saranga D.J."/>
            <person name="Sato H."/>
            <person name="Schaeffer S.W."/>
            <person name="Schatz M.C."/>
            <person name="Schlenke T."/>
            <person name="Schwartz R."/>
            <person name="Segarra C."/>
            <person name="Singh R.S."/>
            <person name="Sirot L."/>
            <person name="Sirota M."/>
            <person name="Sisneros N.B."/>
            <person name="Smith C.D."/>
            <person name="Smith T.F."/>
            <person name="Spieth J."/>
            <person name="Stage D.E."/>
            <person name="Stark A."/>
            <person name="Stephan W."/>
            <person name="Strausberg R.L."/>
            <person name="Strempel S."/>
            <person name="Sturgill D."/>
            <person name="Sutton G."/>
            <person name="Sutton G.G."/>
            <person name="Tao W."/>
            <person name="Teichmann S."/>
            <person name="Tobari Y.N."/>
            <person name="Tomimura Y."/>
            <person name="Tsolas J.M."/>
            <person name="Valente V.L."/>
            <person name="Venter E."/>
            <person name="Venter J.C."/>
            <person name="Vicario S."/>
            <person name="Vieira F.G."/>
            <person name="Vilella A.J."/>
            <person name="Villasante A."/>
            <person name="Walenz B."/>
            <person name="Wang J."/>
            <person name="Wasserman M."/>
            <person name="Watts T."/>
            <person name="Wilson D."/>
            <person name="Wilson R.K."/>
            <person name="Wing R.A."/>
            <person name="Wolfner M.F."/>
            <person name="Wong A."/>
            <person name="Wong G.K."/>
            <person name="Wu C.I."/>
            <person name="Wu G."/>
            <person name="Yamamoto D."/>
            <person name="Yang H.P."/>
            <person name="Yang S.P."/>
            <person name="Yorke J.A."/>
            <person name="Yoshida K."/>
            <person name="Zdobnov E."/>
            <person name="Zhang P."/>
            <person name="Zhang Y."/>
            <person name="Zimin A.V."/>
            <person name="Baldwin J."/>
            <person name="Abdouelleil A."/>
            <person name="Abdulkadir J."/>
            <person name="Abebe A."/>
            <person name="Abera B."/>
            <person name="Abreu J."/>
            <person name="Acer S.C."/>
            <person name="Aftuck L."/>
            <person name="Alexander A."/>
            <person name="An P."/>
            <person name="Anderson E."/>
            <person name="Anderson S."/>
            <person name="Arachi H."/>
            <person name="Azer M."/>
            <person name="Bachantsang P."/>
            <person name="Barry A."/>
            <person name="Bayul T."/>
            <person name="Berlin A."/>
            <person name="Bessette D."/>
            <person name="Bloom T."/>
            <person name="Blye J."/>
            <person name="Boguslavskiy L."/>
            <person name="Bonnet C."/>
            <person name="Boukhgalter B."/>
            <person name="Bourzgui I."/>
            <person name="Brown A."/>
            <person name="Cahill P."/>
            <person name="Channer S."/>
            <person name="Cheshatsang Y."/>
            <person name="Chuda L."/>
            <person name="Citroen M."/>
            <person name="Collymore A."/>
            <person name="Cooke P."/>
            <person name="Costello M."/>
            <person name="D'Aco K."/>
            <person name="Daza R."/>
            <person name="De Haan G."/>
            <person name="DeGray S."/>
            <person name="DeMaso C."/>
            <person name="Dhargay N."/>
            <person name="Dooley K."/>
            <person name="Dooley E."/>
            <person name="Doricent M."/>
            <person name="Dorje P."/>
            <person name="Dorjee K."/>
            <person name="Dupes A."/>
            <person name="Elong R."/>
            <person name="Falk J."/>
            <person name="Farina A."/>
            <person name="Faro S."/>
            <person name="Ferguson D."/>
            <person name="Fisher S."/>
            <person name="Foley C.D."/>
            <person name="Franke A."/>
            <person name="Friedrich D."/>
            <person name="Gadbois L."/>
            <person name="Gearin G."/>
            <person name="Gearin C.R."/>
            <person name="Giannoukos G."/>
            <person name="Goode T."/>
            <person name="Graham J."/>
            <person name="Grandbois E."/>
            <person name="Grewal S."/>
            <person name="Gyaltsen K."/>
            <person name="Hafez N."/>
            <person name="Hagos B."/>
            <person name="Hall J."/>
            <person name="Henson C."/>
            <person name="Hollinger A."/>
            <person name="Honan T."/>
            <person name="Huard M.D."/>
            <person name="Hughes L."/>
            <person name="Hurhula B."/>
            <person name="Husby M.E."/>
            <person name="Kamat A."/>
            <person name="Kanga B."/>
            <person name="Kashin S."/>
            <person name="Khazanovich D."/>
            <person name="Kisner P."/>
            <person name="Lance K."/>
            <person name="Lara M."/>
            <person name="Lee W."/>
            <person name="Lennon N."/>
            <person name="Letendre F."/>
            <person name="LeVine R."/>
            <person name="Lipovsky A."/>
            <person name="Liu X."/>
            <person name="Liu J."/>
            <person name="Liu S."/>
            <person name="Lokyitsang T."/>
            <person name="Lokyitsang Y."/>
            <person name="Lubonja R."/>
            <person name="Lui A."/>
            <person name="MacDonald P."/>
            <person name="Magnisalis V."/>
            <person name="Maru K."/>
            <person name="Matthews C."/>
            <person name="McCusker W."/>
            <person name="McDonough S."/>
            <person name="Mehta T."/>
            <person name="Meldrim J."/>
            <person name="Meneus L."/>
            <person name="Mihai O."/>
            <person name="Mihalev A."/>
            <person name="Mihova T."/>
            <person name="Mittelman R."/>
            <person name="Mlenga V."/>
            <person name="Montmayeur A."/>
            <person name="Mulrain L."/>
            <person name="Navidi A."/>
            <person name="Naylor J."/>
            <person name="Negash T."/>
            <person name="Nguyen T."/>
            <person name="Nguyen N."/>
            <person name="Nicol R."/>
            <person name="Norbu C."/>
            <person name="Norbu N."/>
            <person name="Novod N."/>
            <person name="O'Neill B."/>
            <person name="Osman S."/>
            <person name="Markiewicz E."/>
            <person name="Oyono O.L."/>
            <person name="Patti C."/>
            <person name="Phunkhang P."/>
            <person name="Pierre F."/>
            <person name="Priest M."/>
            <person name="Raghuraman S."/>
            <person name="Rege F."/>
            <person name="Reyes R."/>
            <person name="Rise C."/>
            <person name="Rogov P."/>
            <person name="Ross K."/>
            <person name="Ryan E."/>
            <person name="Settipalli S."/>
            <person name="Shea T."/>
            <person name="Sherpa N."/>
            <person name="Shi L."/>
            <person name="Shih D."/>
            <person name="Sparrow T."/>
            <person name="Spaulding J."/>
            <person name="Stalker J."/>
            <person name="Stange-Thomann N."/>
            <person name="Stavropoulos S."/>
            <person name="Stone C."/>
            <person name="Strader C."/>
            <person name="Tesfaye S."/>
            <person name="Thomson T."/>
            <person name="Thoulutsang Y."/>
            <person name="Thoulutsang D."/>
            <person name="Topham K."/>
            <person name="Topping I."/>
            <person name="Tsamla T."/>
            <person name="Vassiliev H."/>
            <person name="Vo A."/>
            <person name="Wangchuk T."/>
            <person name="Wangdi T."/>
            <person name="Weiand M."/>
            <person name="Wilkinson J."/>
            <person name="Wilson A."/>
            <person name="Yadav S."/>
            <person name="Young G."/>
            <person name="Yu Q."/>
            <person name="Zembek L."/>
            <person name="Zhong D."/>
            <person name="Zimmer A."/>
            <person name="Zwirko Z."/>
            <person name="Jaffe D.B."/>
            <person name="Alvarez P."/>
            <person name="Brockman W."/>
            <person name="Butler J."/>
            <person name="Chin C."/>
            <person name="Gnerre S."/>
            <person name="Grabherr M."/>
            <person name="Kleber M."/>
            <person name="Mauceli E."/>
            <person name="MacCallum I."/>
        </authorList>
    </citation>
    <scope>NUCLEOTIDE SEQUENCE [LARGE SCALE GENOMIC DNA]</scope>
    <source>
        <strain evidence="8">MSH-3 / Tucson 14011-0111.49</strain>
    </source>
</reference>
<dbReference type="STRING" id="7234.B4G6G8"/>
<evidence type="ECO:0000256" key="5">
    <source>
        <dbReference type="ARBA" id="ARBA00023273"/>
    </source>
</evidence>
<evidence type="ECO:0000313" key="7">
    <source>
        <dbReference type="EMBL" id="EDW23875.1"/>
    </source>
</evidence>
<protein>
    <submittedName>
        <fullName evidence="7">GL23683</fullName>
    </submittedName>
</protein>
<dbReference type="Proteomes" id="UP000008744">
    <property type="component" value="Unassembled WGS sequence"/>
</dbReference>
<comment type="subcellular location">
    <subcellularLocation>
        <location evidence="1">Cell projection</location>
        <location evidence="1">Cilium</location>
    </subcellularLocation>
    <subcellularLocation>
        <location evidence="2">Cytoplasm</location>
        <location evidence="2">Cytoskeleton</location>
    </subcellularLocation>
</comment>
<dbReference type="PhylomeDB" id="B4G6G8"/>
<dbReference type="EMBL" id="CH479179">
    <property type="protein sequence ID" value="EDW23875.1"/>
    <property type="molecule type" value="Genomic_DNA"/>
</dbReference>
<comment type="similarity">
    <text evidence="6">Belongs to the PIERCE1 family.</text>
</comment>
<dbReference type="OrthoDB" id="546383at2759"/>
<evidence type="ECO:0000256" key="4">
    <source>
        <dbReference type="ARBA" id="ARBA00023212"/>
    </source>
</evidence>
<sequence length="275" mass="31308">MCEPACDDLETFNPQVEFQKFLKRKPVVQTAKLYENLHKREDIKCPYSFKGYGVETDTNTMYRTCNSEYGYYAPNVYTIPKRFHSRGQKFSNEVARFGIETKKLLDKLLCDIYGQQEELARRRCTCRDKDHPLRSCKNKKKGRMAQLASGIVGGRAVLERLNVRQLIDVVAILKVEILMMGYMLKTVLIARDRLNRHQEVLCKFIVTAVEKRKLTIQLFLSVQQLSECVWRGGGLGECALRRSLAMTAGGLGCLCWPFLAQSSADLSAVCLVSAD</sequence>
<evidence type="ECO:0000256" key="6">
    <source>
        <dbReference type="ARBA" id="ARBA00038014"/>
    </source>
</evidence>
<evidence type="ECO:0000256" key="1">
    <source>
        <dbReference type="ARBA" id="ARBA00004138"/>
    </source>
</evidence>
<dbReference type="GO" id="GO:0035082">
    <property type="term" value="P:axoneme assembly"/>
    <property type="evidence" value="ECO:0007669"/>
    <property type="project" value="InterPro"/>
</dbReference>
<keyword evidence="3" id="KW-0963">Cytoplasm</keyword>
<keyword evidence="4" id="KW-0206">Cytoskeleton</keyword>
<evidence type="ECO:0000313" key="8">
    <source>
        <dbReference type="Proteomes" id="UP000008744"/>
    </source>
</evidence>
<keyword evidence="5" id="KW-0966">Cell projection</keyword>
<dbReference type="AlphaFoldDB" id="B4G6G8"/>
<proteinExistence type="inferred from homology"/>
<dbReference type="GO" id="GO:0005879">
    <property type="term" value="C:axonemal microtubule"/>
    <property type="evidence" value="ECO:0007669"/>
    <property type="project" value="InterPro"/>
</dbReference>